<dbReference type="Gene3D" id="2.40.128.20">
    <property type="match status" value="1"/>
</dbReference>
<proteinExistence type="inferred from homology"/>
<dbReference type="PRINTS" id="PR00178">
    <property type="entry name" value="FATTYACIDBP"/>
</dbReference>
<dbReference type="eggNOG" id="KOG4015">
    <property type="taxonomic scope" value="Eukaryota"/>
</dbReference>
<dbReference type="InterPro" id="IPR000566">
    <property type="entry name" value="Lipocln_cytosolic_FA-bd_dom"/>
</dbReference>
<dbReference type="Pfam" id="PF00061">
    <property type="entry name" value="Lipocalin"/>
    <property type="match status" value="1"/>
</dbReference>
<sequence>MISLCGEVRATTTKMAANFTGNWKLVESQNFDEYLQALGVDADKRKIVVSASPRHEIQQDGDSFTVKITGLQNKTISFKIGEQFEDELPSGKVKVVPTLVGGKLHFEIEGPKGKMTTDREIRADGRLYMVMTAGNGTTCTRIFARE</sequence>
<dbReference type="InterPro" id="IPR012674">
    <property type="entry name" value="Calycin"/>
</dbReference>
<dbReference type="PROSITE" id="PS00214">
    <property type="entry name" value="FABP"/>
    <property type="match status" value="1"/>
</dbReference>
<dbReference type="InterPro" id="IPR031259">
    <property type="entry name" value="ILBP"/>
</dbReference>
<reference evidence="4" key="1">
    <citation type="journal article" date="2008" name="Nature">
        <title>The amphioxus genome and the evolution of the chordate karyotype.</title>
        <authorList>
            <consortium name="US DOE Joint Genome Institute (JGI-PGF)"/>
            <person name="Putnam N.H."/>
            <person name="Butts T."/>
            <person name="Ferrier D.E.K."/>
            <person name="Furlong R.F."/>
            <person name="Hellsten U."/>
            <person name="Kawashima T."/>
            <person name="Robinson-Rechavi M."/>
            <person name="Shoguchi E."/>
            <person name="Terry A."/>
            <person name="Yu J.-K."/>
            <person name="Benito-Gutierrez E.L."/>
            <person name="Dubchak I."/>
            <person name="Garcia-Fernandez J."/>
            <person name="Gibson-Brown J.J."/>
            <person name="Grigoriev I.V."/>
            <person name="Horton A.C."/>
            <person name="de Jong P.J."/>
            <person name="Jurka J."/>
            <person name="Kapitonov V.V."/>
            <person name="Kohara Y."/>
            <person name="Kuroki Y."/>
            <person name="Lindquist E."/>
            <person name="Lucas S."/>
            <person name="Osoegawa K."/>
            <person name="Pennacchio L.A."/>
            <person name="Salamov A.A."/>
            <person name="Satou Y."/>
            <person name="Sauka-Spengler T."/>
            <person name="Schmutz J."/>
            <person name="Shin-I T."/>
            <person name="Toyoda A."/>
            <person name="Bronner-Fraser M."/>
            <person name="Fujiyama A."/>
            <person name="Holland L.Z."/>
            <person name="Holland P.W.H."/>
            <person name="Satoh N."/>
            <person name="Rokhsar D.S."/>
        </authorList>
    </citation>
    <scope>NUCLEOTIDE SEQUENCE [LARGE SCALE GENOMIC DNA]</scope>
    <source>
        <strain evidence="4">S238N-H82</strain>
        <tissue evidence="4">Testes</tissue>
    </source>
</reference>
<name>C3Y8B0_BRAFL</name>
<gene>
    <name evidence="4" type="ORF">BRAFLDRAFT_69747</name>
</gene>
<dbReference type="InParanoid" id="C3Y8B0"/>
<keyword evidence="2" id="KW-0813">Transport</keyword>
<accession>C3Y8B0</accession>
<evidence type="ECO:0000259" key="3">
    <source>
        <dbReference type="PROSITE" id="PS00214"/>
    </source>
</evidence>
<dbReference type="InterPro" id="IPR000463">
    <property type="entry name" value="Fatty_acid-bd"/>
</dbReference>
<evidence type="ECO:0000313" key="4">
    <source>
        <dbReference type="EMBL" id="EEN63347.1"/>
    </source>
</evidence>
<dbReference type="CDD" id="cd00742">
    <property type="entry name" value="FABP"/>
    <property type="match status" value="1"/>
</dbReference>
<protein>
    <recommendedName>
        <fullName evidence="3">Cytosolic fatty-acid binding proteins domain-containing protein</fullName>
    </recommendedName>
</protein>
<dbReference type="EMBL" id="GG666491">
    <property type="protein sequence ID" value="EEN63347.1"/>
    <property type="molecule type" value="Genomic_DNA"/>
</dbReference>
<feature type="domain" description="Cytosolic fatty-acid binding proteins" evidence="3">
    <location>
        <begin position="21"/>
        <end position="38"/>
    </location>
</feature>
<dbReference type="GO" id="GO:0008289">
    <property type="term" value="F:lipid binding"/>
    <property type="evidence" value="ECO:0007669"/>
    <property type="project" value="InterPro"/>
</dbReference>
<dbReference type="SUPFAM" id="SSF50814">
    <property type="entry name" value="Lipocalins"/>
    <property type="match status" value="1"/>
</dbReference>
<evidence type="ECO:0000256" key="1">
    <source>
        <dbReference type="ARBA" id="ARBA00008390"/>
    </source>
</evidence>
<organism>
    <name type="scientific">Branchiostoma floridae</name>
    <name type="common">Florida lancelet</name>
    <name type="synonym">Amphioxus</name>
    <dbReference type="NCBI Taxonomy" id="7739"/>
    <lineage>
        <taxon>Eukaryota</taxon>
        <taxon>Metazoa</taxon>
        <taxon>Chordata</taxon>
        <taxon>Cephalochordata</taxon>
        <taxon>Leptocardii</taxon>
        <taxon>Amphioxiformes</taxon>
        <taxon>Branchiostomatidae</taxon>
        <taxon>Branchiostoma</taxon>
    </lineage>
</organism>
<comment type="similarity">
    <text evidence="1 2">Belongs to the calycin superfamily. Fatty-acid binding protein (FABP) family.</text>
</comment>
<dbReference type="PANTHER" id="PTHR11955">
    <property type="entry name" value="FATTY ACID BINDING PROTEIN"/>
    <property type="match status" value="1"/>
</dbReference>
<evidence type="ECO:0000256" key="2">
    <source>
        <dbReference type="RuleBase" id="RU003696"/>
    </source>
</evidence>
<dbReference type="AlphaFoldDB" id="C3Y8B0"/>